<dbReference type="Proteomes" id="UP000627781">
    <property type="component" value="Unassembled WGS sequence"/>
</dbReference>
<evidence type="ECO:0000313" key="3">
    <source>
        <dbReference type="Proteomes" id="UP000627781"/>
    </source>
</evidence>
<evidence type="ECO:0000313" key="2">
    <source>
        <dbReference type="EMBL" id="MBD7910732.1"/>
    </source>
</evidence>
<reference evidence="2 3" key="1">
    <citation type="submission" date="2020-08" db="EMBL/GenBank/DDBJ databases">
        <title>A Genomic Blueprint of the Chicken Gut Microbiome.</title>
        <authorList>
            <person name="Gilroy R."/>
            <person name="Ravi A."/>
            <person name="Getino M."/>
            <person name="Pursley I."/>
            <person name="Horton D.L."/>
            <person name="Alikhan N.-F."/>
            <person name="Baker D."/>
            <person name="Gharbi K."/>
            <person name="Hall N."/>
            <person name="Watson M."/>
            <person name="Adriaenssens E.M."/>
            <person name="Foster-Nyarko E."/>
            <person name="Jarju S."/>
            <person name="Secka A."/>
            <person name="Antonio M."/>
            <person name="Oren A."/>
            <person name="Chaudhuri R."/>
            <person name="La Ragione R.M."/>
            <person name="Hildebrand F."/>
            <person name="Pallen M.J."/>
        </authorList>
    </citation>
    <scope>NUCLEOTIDE SEQUENCE [LARGE SCALE GENOMIC DNA]</scope>
    <source>
        <strain evidence="2 3">Sa3CVN1</strain>
    </source>
</reference>
<sequence>MLIWGWGRVTKRSIGPVFQQTCSYCNTTSIWKLYVIRTWFTLFFIPIIPYSKRYCVACPSCGSYIKLNKQQFQEMKLAIDTATNSRNIEDNLKYQGKTETQISYLKEMEKLNDKKDREC</sequence>
<keyword evidence="3" id="KW-1185">Reference proteome</keyword>
<dbReference type="Pfam" id="PF17032">
    <property type="entry name" value="Zn_ribbon_15"/>
    <property type="match status" value="1"/>
</dbReference>
<dbReference type="InterPro" id="IPR031493">
    <property type="entry name" value="Zinc_ribbon_15"/>
</dbReference>
<dbReference type="EMBL" id="JACSRA010000006">
    <property type="protein sequence ID" value="MBD7910732.1"/>
    <property type="molecule type" value="Genomic_DNA"/>
</dbReference>
<comment type="caution">
    <text evidence="2">The sequence shown here is derived from an EMBL/GenBank/DDBJ whole genome shotgun (WGS) entry which is preliminary data.</text>
</comment>
<feature type="domain" description="Zinc-ribbon 15" evidence="1">
    <location>
        <begin position="21"/>
        <end position="70"/>
    </location>
</feature>
<protein>
    <submittedName>
        <fullName evidence="2">Zinc-ribbon domain-containing protein</fullName>
    </submittedName>
</protein>
<accession>A0ABR8PRE4</accession>
<organism evidence="2 3">
    <name type="scientific">Clostridium cibarium</name>
    <dbReference type="NCBI Taxonomy" id="2762247"/>
    <lineage>
        <taxon>Bacteria</taxon>
        <taxon>Bacillati</taxon>
        <taxon>Bacillota</taxon>
        <taxon>Clostridia</taxon>
        <taxon>Eubacteriales</taxon>
        <taxon>Clostridiaceae</taxon>
        <taxon>Clostridium</taxon>
    </lineage>
</organism>
<proteinExistence type="predicted"/>
<gene>
    <name evidence="2" type="ORF">H9661_05100</name>
</gene>
<dbReference type="RefSeq" id="WP_143316782.1">
    <property type="nucleotide sequence ID" value="NZ_JACSRA010000006.1"/>
</dbReference>
<name>A0ABR8PRE4_9CLOT</name>
<evidence type="ECO:0000259" key="1">
    <source>
        <dbReference type="Pfam" id="PF17032"/>
    </source>
</evidence>